<sequence>MSKWIIVSDNHNETGILYQVYDQHQDADVFLHLGDSEFQYDDTELSLYHRVKGNCDFYPEFPEEQFITHHDVHAFYTHGHLYGVNQTRMKLAEKAKTVGAHLAFYGHTHVAKYENIANVHVINPGSISQSRSNVEETYAELLIDDTTLKCTLNFRNREDKVIDTIEFKLENS</sequence>
<comment type="similarity">
    <text evidence="1 2">Belongs to the metallophosphoesterase superfamily. YfcE family.</text>
</comment>
<dbReference type="GO" id="GO:0046872">
    <property type="term" value="F:metal ion binding"/>
    <property type="evidence" value="ECO:0007669"/>
    <property type="project" value="UniProtKB-KW"/>
</dbReference>
<dbReference type="STRING" id="1194526.A284_08110"/>
<evidence type="ECO:0000313" key="4">
    <source>
        <dbReference type="EMBL" id="PTI51161.1"/>
    </source>
</evidence>
<keyword evidence="2" id="KW-0479">Metal-binding</keyword>
<evidence type="ECO:0000313" key="5">
    <source>
        <dbReference type="Proteomes" id="UP000240717"/>
    </source>
</evidence>
<reference evidence="4 5" key="1">
    <citation type="journal article" date="2016" name="Front. Microbiol.">
        <title>Comprehensive Phylogenetic Analysis of Bovine Non-aureus Staphylococci Species Based on Whole-Genome Sequencing.</title>
        <authorList>
            <person name="Naushad S."/>
            <person name="Barkema H.W."/>
            <person name="Luby C."/>
            <person name="Condas L.A."/>
            <person name="Nobrega D.B."/>
            <person name="Carson D.A."/>
            <person name="De Buck J."/>
        </authorList>
    </citation>
    <scope>NUCLEOTIDE SEQUENCE [LARGE SCALE GENOMIC DNA]</scope>
    <source>
        <strain evidence="4 5">SNUC 2993</strain>
    </source>
</reference>
<gene>
    <name evidence="4" type="ORF">BU085_06135</name>
</gene>
<protein>
    <recommendedName>
        <fullName evidence="2">Phosphoesterase</fullName>
        <ecNumber evidence="2">3.1.4.-</ecNumber>
    </recommendedName>
</protein>
<dbReference type="GO" id="GO:0016787">
    <property type="term" value="F:hydrolase activity"/>
    <property type="evidence" value="ECO:0007669"/>
    <property type="project" value="UniProtKB-UniRule"/>
</dbReference>
<dbReference type="EMBL" id="PZEV01000016">
    <property type="protein sequence ID" value="PTI51161.1"/>
    <property type="molecule type" value="Genomic_DNA"/>
</dbReference>
<dbReference type="InterPro" id="IPR029052">
    <property type="entry name" value="Metallo-depent_PP-like"/>
</dbReference>
<dbReference type="InterPro" id="IPR024654">
    <property type="entry name" value="Calcineurin-like_PHP_lpxH"/>
</dbReference>
<dbReference type="PANTHER" id="PTHR11124">
    <property type="entry name" value="VACUOLAR SORTING PROTEIN VPS29"/>
    <property type="match status" value="1"/>
</dbReference>
<evidence type="ECO:0000259" key="3">
    <source>
        <dbReference type="Pfam" id="PF12850"/>
    </source>
</evidence>
<proteinExistence type="inferred from homology"/>
<name>A0A2T4Q0M3_STAWA</name>
<evidence type="ECO:0000256" key="2">
    <source>
        <dbReference type="RuleBase" id="RU362039"/>
    </source>
</evidence>
<dbReference type="Gene3D" id="3.60.21.10">
    <property type="match status" value="1"/>
</dbReference>
<accession>A0A2T4Q0M3</accession>
<dbReference type="NCBIfam" id="TIGR00040">
    <property type="entry name" value="yfcE"/>
    <property type="match status" value="1"/>
</dbReference>
<dbReference type="Proteomes" id="UP000240717">
    <property type="component" value="Unassembled WGS sequence"/>
</dbReference>
<dbReference type="InterPro" id="IPR000979">
    <property type="entry name" value="Phosphodiesterase_MJ0936/Vps29"/>
</dbReference>
<dbReference type="RefSeq" id="WP_107532516.1">
    <property type="nucleotide sequence ID" value="NZ_PZEV01000016.1"/>
</dbReference>
<dbReference type="EC" id="3.1.4.-" evidence="2"/>
<organism evidence="4 5">
    <name type="scientific">Staphylococcus warneri</name>
    <dbReference type="NCBI Taxonomy" id="1292"/>
    <lineage>
        <taxon>Bacteria</taxon>
        <taxon>Bacillati</taxon>
        <taxon>Bacillota</taxon>
        <taxon>Bacilli</taxon>
        <taxon>Bacillales</taxon>
        <taxon>Staphylococcaceae</taxon>
        <taxon>Staphylococcus</taxon>
    </lineage>
</organism>
<comment type="caution">
    <text evidence="4">The sequence shown here is derived from an EMBL/GenBank/DDBJ whole genome shotgun (WGS) entry which is preliminary data.</text>
</comment>
<dbReference type="SUPFAM" id="SSF56300">
    <property type="entry name" value="Metallo-dependent phosphatases"/>
    <property type="match status" value="1"/>
</dbReference>
<comment type="cofactor">
    <cofactor evidence="2">
        <name>a divalent metal cation</name>
        <dbReference type="ChEBI" id="CHEBI:60240"/>
    </cofactor>
</comment>
<feature type="domain" description="Calcineurin-like phosphoesterase" evidence="3">
    <location>
        <begin position="5"/>
        <end position="144"/>
    </location>
</feature>
<dbReference type="Pfam" id="PF12850">
    <property type="entry name" value="Metallophos_2"/>
    <property type="match status" value="1"/>
</dbReference>
<dbReference type="AlphaFoldDB" id="A0A2T4Q0M3"/>
<evidence type="ECO:0000256" key="1">
    <source>
        <dbReference type="ARBA" id="ARBA00008950"/>
    </source>
</evidence>